<dbReference type="InterPro" id="IPR002559">
    <property type="entry name" value="Transposase_11"/>
</dbReference>
<evidence type="ECO:0000259" key="2">
    <source>
        <dbReference type="Pfam" id="PF01609"/>
    </source>
</evidence>
<dbReference type="InterPro" id="IPR047647">
    <property type="entry name" value="ISAs1_transpos"/>
</dbReference>
<dbReference type="GO" id="GO:0003677">
    <property type="term" value="F:DNA binding"/>
    <property type="evidence" value="ECO:0007669"/>
    <property type="project" value="InterPro"/>
</dbReference>
<proteinExistence type="predicted"/>
<evidence type="ECO:0000259" key="3">
    <source>
        <dbReference type="Pfam" id="PF13808"/>
    </source>
</evidence>
<organism evidence="4 5">
    <name type="scientific">Streptosporangium canum</name>
    <dbReference type="NCBI Taxonomy" id="324952"/>
    <lineage>
        <taxon>Bacteria</taxon>
        <taxon>Bacillati</taxon>
        <taxon>Actinomycetota</taxon>
        <taxon>Actinomycetes</taxon>
        <taxon>Streptosporangiales</taxon>
        <taxon>Streptosporangiaceae</taxon>
        <taxon>Streptosporangium</taxon>
    </lineage>
</organism>
<gene>
    <name evidence="4" type="ORF">SAMN05216275_1328</name>
</gene>
<dbReference type="GO" id="GO:0006313">
    <property type="term" value="P:DNA transposition"/>
    <property type="evidence" value="ECO:0007669"/>
    <property type="project" value="InterPro"/>
</dbReference>
<feature type="region of interest" description="Disordered" evidence="1">
    <location>
        <begin position="144"/>
        <end position="169"/>
    </location>
</feature>
<dbReference type="Pfam" id="PF01609">
    <property type="entry name" value="DDE_Tnp_1"/>
    <property type="match status" value="1"/>
</dbReference>
<dbReference type="PANTHER" id="PTHR30298:SF0">
    <property type="entry name" value="PROTEIN YBFL-RELATED"/>
    <property type="match status" value="1"/>
</dbReference>
<feature type="domain" description="H repeat-associated protein N-terminal" evidence="3">
    <location>
        <begin position="41"/>
        <end position="134"/>
    </location>
</feature>
<protein>
    <submittedName>
        <fullName evidence="4">Transposase DDE domain-containing protein</fullName>
    </submittedName>
</protein>
<dbReference type="InterPro" id="IPR051698">
    <property type="entry name" value="Transposase_11-like"/>
</dbReference>
<dbReference type="EMBL" id="FOQY01000032">
    <property type="protein sequence ID" value="SFK68147.1"/>
    <property type="molecule type" value="Genomic_DNA"/>
</dbReference>
<evidence type="ECO:0000313" key="4">
    <source>
        <dbReference type="EMBL" id="SFK68147.1"/>
    </source>
</evidence>
<dbReference type="AlphaFoldDB" id="A0A1I4BJ05"/>
<accession>A0A1I4BJ05</accession>
<sequence>MSPSSPTGSCLVPLLDQLTDLALWEAELTADPVVVESALIRRLAAVPDQRSACGLRHPLVVILTLTACATLAVGGDSVAAIRQWAARTSQQVLQRLGAYRDPFTGCFTVPSERTFRRVLAELDADMLDAAISGYVTDVVRREAPVPQIPDTPGPAEREQRRTARRRLTDPAPARLLPGVALDGKACRGARTGDGGRVFLVGAISHGQGVILGQCQVAGKRGEGPAARTLLERLDVAGMVLTLDALHTTKTTAHLITEQPNAHYVLMVKRNQPLARAAAQILLSGPDADWTQSTAIDDDHGHGRTERRTIRTAQAGDTLFPGARQAFRLRRDVGDLDGIWTGKEIVYGITGLAGPAHLNHYEQARWGVENRLHWVRDVTFREDHSQVRTGTAPRALAGFRNLAISTMRLADRANIAHARRDLLDRDAAFAVYNI</sequence>
<dbReference type="Pfam" id="PF13808">
    <property type="entry name" value="DDE_Tnp_1_assoc"/>
    <property type="match status" value="1"/>
</dbReference>
<dbReference type="InterPro" id="IPR032806">
    <property type="entry name" value="YbfD_N"/>
</dbReference>
<feature type="domain" description="Transposase IS4-like" evidence="2">
    <location>
        <begin position="180"/>
        <end position="402"/>
    </location>
</feature>
<dbReference type="PANTHER" id="PTHR30298">
    <property type="entry name" value="H REPEAT-ASSOCIATED PREDICTED TRANSPOSASE"/>
    <property type="match status" value="1"/>
</dbReference>
<dbReference type="NCBIfam" id="NF033564">
    <property type="entry name" value="transpos_ISAs1"/>
    <property type="match status" value="1"/>
</dbReference>
<dbReference type="Proteomes" id="UP000199111">
    <property type="component" value="Unassembled WGS sequence"/>
</dbReference>
<reference evidence="5" key="1">
    <citation type="submission" date="2016-10" db="EMBL/GenBank/DDBJ databases">
        <authorList>
            <person name="Varghese N."/>
            <person name="Submissions S."/>
        </authorList>
    </citation>
    <scope>NUCLEOTIDE SEQUENCE [LARGE SCALE GENOMIC DNA]</scope>
    <source>
        <strain evidence="5">CGMCC 4.2126</strain>
    </source>
</reference>
<keyword evidence="5" id="KW-1185">Reference proteome</keyword>
<name>A0A1I4BJ05_9ACTN</name>
<evidence type="ECO:0000313" key="5">
    <source>
        <dbReference type="Proteomes" id="UP000199111"/>
    </source>
</evidence>
<dbReference type="GO" id="GO:0004803">
    <property type="term" value="F:transposase activity"/>
    <property type="evidence" value="ECO:0007669"/>
    <property type="project" value="InterPro"/>
</dbReference>
<evidence type="ECO:0000256" key="1">
    <source>
        <dbReference type="SAM" id="MobiDB-lite"/>
    </source>
</evidence>